<feature type="transmembrane region" description="Helical" evidence="5">
    <location>
        <begin position="43"/>
        <end position="65"/>
    </location>
</feature>
<name>A0A2T5HCN9_9RHOB</name>
<dbReference type="Pfam" id="PF07298">
    <property type="entry name" value="NnrU"/>
    <property type="match status" value="1"/>
</dbReference>
<evidence type="ECO:0000313" key="8">
    <source>
        <dbReference type="Proteomes" id="UP000244077"/>
    </source>
</evidence>
<protein>
    <submittedName>
        <fullName evidence="7">Putative membrane protein</fullName>
    </submittedName>
</protein>
<dbReference type="GO" id="GO:0016020">
    <property type="term" value="C:membrane"/>
    <property type="evidence" value="ECO:0007669"/>
    <property type="project" value="UniProtKB-SubCell"/>
</dbReference>
<keyword evidence="4 5" id="KW-0472">Membrane</keyword>
<feature type="transmembrane region" description="Helical" evidence="5">
    <location>
        <begin position="72"/>
        <end position="92"/>
    </location>
</feature>
<comment type="caution">
    <text evidence="7">The sequence shown here is derived from an EMBL/GenBank/DDBJ whole genome shotgun (WGS) entry which is preliminary data.</text>
</comment>
<keyword evidence="3 5" id="KW-1133">Transmembrane helix</keyword>
<keyword evidence="8" id="KW-1185">Reference proteome</keyword>
<dbReference type="InterPro" id="IPR009915">
    <property type="entry name" value="NnrU_dom"/>
</dbReference>
<dbReference type="EMBL" id="QAOH01000012">
    <property type="protein sequence ID" value="PTQ69337.1"/>
    <property type="molecule type" value="Genomic_DNA"/>
</dbReference>
<reference evidence="7 8" key="1">
    <citation type="submission" date="2018-04" db="EMBL/GenBank/DDBJ databases">
        <title>Genomic Encyclopedia of Archaeal and Bacterial Type Strains, Phase II (KMG-II): from individual species to whole genera.</title>
        <authorList>
            <person name="Goeker M."/>
        </authorList>
    </citation>
    <scope>NUCLEOTIDE SEQUENCE [LARGE SCALE GENOMIC DNA]</scope>
    <source>
        <strain evidence="7 8">DSM 100434</strain>
    </source>
</reference>
<accession>A0A2T5HCN9</accession>
<evidence type="ECO:0000313" key="7">
    <source>
        <dbReference type="EMBL" id="PTQ69337.1"/>
    </source>
</evidence>
<dbReference type="OrthoDB" id="7828645at2"/>
<gene>
    <name evidence="7" type="ORF">C8N42_112104</name>
</gene>
<sequence>MHGWGGFIIACFVFFLSHALPVRPPVKPWLVARFGARGFAWGYSALSVAVLAWLIVAAGRAPVVLLWSGPDWLRHVTLTVMFAVCVILAFTLGRPNPFSFGGTHNERFDPSQPGIVRLTRHPVLLALTLWAGAHLLVNGDLAHAILFGAFAGFALLGGGMITRRKRREMGADYERLWGATRAVPLRLSPTVGTGLRLGVAVILYGVLIALHGPVIGISPLP</sequence>
<evidence type="ECO:0000256" key="2">
    <source>
        <dbReference type="ARBA" id="ARBA00022692"/>
    </source>
</evidence>
<dbReference type="Proteomes" id="UP000244077">
    <property type="component" value="Unassembled WGS sequence"/>
</dbReference>
<dbReference type="RefSeq" id="WP_107817365.1">
    <property type="nucleotide sequence ID" value="NZ_QAOH01000012.1"/>
</dbReference>
<organism evidence="7 8">
    <name type="scientific">Celeribacter persicus</name>
    <dbReference type="NCBI Taxonomy" id="1651082"/>
    <lineage>
        <taxon>Bacteria</taxon>
        <taxon>Pseudomonadati</taxon>
        <taxon>Pseudomonadota</taxon>
        <taxon>Alphaproteobacteria</taxon>
        <taxon>Rhodobacterales</taxon>
        <taxon>Roseobacteraceae</taxon>
        <taxon>Celeribacter</taxon>
    </lineage>
</organism>
<evidence type="ECO:0000256" key="3">
    <source>
        <dbReference type="ARBA" id="ARBA00022989"/>
    </source>
</evidence>
<feature type="transmembrane region" description="Helical" evidence="5">
    <location>
        <begin position="195"/>
        <end position="217"/>
    </location>
</feature>
<dbReference type="AlphaFoldDB" id="A0A2T5HCN9"/>
<evidence type="ECO:0000256" key="1">
    <source>
        <dbReference type="ARBA" id="ARBA00004141"/>
    </source>
</evidence>
<feature type="transmembrane region" description="Helical" evidence="5">
    <location>
        <begin position="141"/>
        <end position="161"/>
    </location>
</feature>
<evidence type="ECO:0000256" key="5">
    <source>
        <dbReference type="SAM" id="Phobius"/>
    </source>
</evidence>
<proteinExistence type="predicted"/>
<keyword evidence="2 5" id="KW-0812">Transmembrane</keyword>
<feature type="domain" description="NnrU" evidence="6">
    <location>
        <begin position="7"/>
        <end position="219"/>
    </location>
</feature>
<evidence type="ECO:0000256" key="4">
    <source>
        <dbReference type="ARBA" id="ARBA00023136"/>
    </source>
</evidence>
<evidence type="ECO:0000259" key="6">
    <source>
        <dbReference type="Pfam" id="PF07298"/>
    </source>
</evidence>
<comment type="subcellular location">
    <subcellularLocation>
        <location evidence="1">Membrane</location>
        <topology evidence="1">Multi-pass membrane protein</topology>
    </subcellularLocation>
</comment>